<dbReference type="SUPFAM" id="SSF53955">
    <property type="entry name" value="Lysozyme-like"/>
    <property type="match status" value="1"/>
</dbReference>
<comment type="catalytic activity">
    <reaction evidence="11">
        <text>[GlcNAc-(1-&gt;4)-Mur2Ac(oyl-L-Ala-gamma-D-Glu-L-Lys-D-Ala-D-Ala)](n)-di-trans,octa-cis-undecaprenyl diphosphate + beta-D-GlcNAc-(1-&gt;4)-Mur2Ac(oyl-L-Ala-gamma-D-Glu-L-Lys-D-Ala-D-Ala)-di-trans,octa-cis-undecaprenyl diphosphate = [GlcNAc-(1-&gt;4)-Mur2Ac(oyl-L-Ala-gamma-D-Glu-L-Lys-D-Ala-D-Ala)](n+1)-di-trans,octa-cis-undecaprenyl diphosphate + di-trans,octa-cis-undecaprenyl diphosphate + H(+)</text>
        <dbReference type="Rhea" id="RHEA:23708"/>
        <dbReference type="Rhea" id="RHEA-COMP:9602"/>
        <dbReference type="Rhea" id="RHEA-COMP:9603"/>
        <dbReference type="ChEBI" id="CHEBI:15378"/>
        <dbReference type="ChEBI" id="CHEBI:58405"/>
        <dbReference type="ChEBI" id="CHEBI:60033"/>
        <dbReference type="ChEBI" id="CHEBI:78435"/>
        <dbReference type="EC" id="2.4.99.28"/>
    </reaction>
</comment>
<organism evidence="13 14">
    <name type="scientific">Banduia mediterranea</name>
    <dbReference type="NCBI Taxonomy" id="3075609"/>
    <lineage>
        <taxon>Bacteria</taxon>
        <taxon>Pseudomonadati</taxon>
        <taxon>Pseudomonadota</taxon>
        <taxon>Gammaproteobacteria</taxon>
        <taxon>Nevskiales</taxon>
        <taxon>Algiphilaceae</taxon>
        <taxon>Banduia</taxon>
    </lineage>
</organism>
<dbReference type="InterPro" id="IPR001264">
    <property type="entry name" value="Glyco_trans_51"/>
</dbReference>
<keyword evidence="9 11" id="KW-0472">Membrane</keyword>
<evidence type="ECO:0000256" key="8">
    <source>
        <dbReference type="ARBA" id="ARBA00022989"/>
    </source>
</evidence>
<dbReference type="EMBL" id="JAVRIC010000013">
    <property type="protein sequence ID" value="MDT0497719.1"/>
    <property type="molecule type" value="Genomic_DNA"/>
</dbReference>
<keyword evidence="8 11" id="KW-1133">Transmembrane helix</keyword>
<protein>
    <recommendedName>
        <fullName evidence="11">Biosynthetic peptidoglycan transglycosylase</fullName>
        <ecNumber evidence="11">2.4.99.28</ecNumber>
    </recommendedName>
    <alternativeName>
        <fullName evidence="11">Glycan polymerase</fullName>
    </alternativeName>
    <alternativeName>
        <fullName evidence="11">Peptidoglycan glycosyltransferase MtgA</fullName>
        <shortName evidence="11">PGT</shortName>
    </alternativeName>
</protein>
<comment type="similarity">
    <text evidence="11">Belongs to the glycosyltransferase 51 family.</text>
</comment>
<reference evidence="13 14" key="1">
    <citation type="submission" date="2023-09" db="EMBL/GenBank/DDBJ databases">
        <authorList>
            <person name="Rey-Velasco X."/>
        </authorList>
    </citation>
    <scope>NUCLEOTIDE SEQUENCE [LARGE SCALE GENOMIC DNA]</scope>
    <source>
        <strain evidence="13 14">W345</strain>
    </source>
</reference>
<dbReference type="InterPro" id="IPR011812">
    <property type="entry name" value="Pep_trsgly"/>
</dbReference>
<evidence type="ECO:0000313" key="13">
    <source>
        <dbReference type="EMBL" id="MDT0497719.1"/>
    </source>
</evidence>
<keyword evidence="7 11" id="KW-0573">Peptidoglycan synthesis</keyword>
<evidence type="ECO:0000256" key="6">
    <source>
        <dbReference type="ARBA" id="ARBA00022960"/>
    </source>
</evidence>
<keyword evidence="5 11" id="KW-0812">Transmembrane</keyword>
<evidence type="ECO:0000256" key="4">
    <source>
        <dbReference type="ARBA" id="ARBA00022679"/>
    </source>
</evidence>
<dbReference type="GO" id="GO:0016757">
    <property type="term" value="F:glycosyltransferase activity"/>
    <property type="evidence" value="ECO:0007669"/>
    <property type="project" value="UniProtKB-KW"/>
</dbReference>
<comment type="function">
    <text evidence="11">Peptidoglycan polymerase that catalyzes glycan chain elongation from lipid-linked precursors.</text>
</comment>
<dbReference type="Proteomes" id="UP001254608">
    <property type="component" value="Unassembled WGS sequence"/>
</dbReference>
<evidence type="ECO:0000256" key="3">
    <source>
        <dbReference type="ARBA" id="ARBA00022676"/>
    </source>
</evidence>
<evidence type="ECO:0000256" key="5">
    <source>
        <dbReference type="ARBA" id="ARBA00022692"/>
    </source>
</evidence>
<gene>
    <name evidence="11 13" type="primary">mtgA</name>
    <name evidence="13" type="ORF">RM530_10130</name>
</gene>
<keyword evidence="10 11" id="KW-0961">Cell wall biogenesis/degradation</keyword>
<comment type="pathway">
    <text evidence="11">Cell wall biogenesis; peptidoglycan biosynthesis.</text>
</comment>
<evidence type="ECO:0000256" key="9">
    <source>
        <dbReference type="ARBA" id="ARBA00023136"/>
    </source>
</evidence>
<evidence type="ECO:0000256" key="2">
    <source>
        <dbReference type="ARBA" id="ARBA00022519"/>
    </source>
</evidence>
<keyword evidence="2 11" id="KW-0997">Cell inner membrane</keyword>
<keyword evidence="1 11" id="KW-1003">Cell membrane</keyword>
<comment type="subcellular location">
    <subcellularLocation>
        <location evidence="11">Cell inner membrane</location>
        <topology evidence="11">Single-pass membrane protein</topology>
    </subcellularLocation>
</comment>
<evidence type="ECO:0000259" key="12">
    <source>
        <dbReference type="Pfam" id="PF00912"/>
    </source>
</evidence>
<evidence type="ECO:0000313" key="14">
    <source>
        <dbReference type="Proteomes" id="UP001254608"/>
    </source>
</evidence>
<dbReference type="PANTHER" id="PTHR30400:SF0">
    <property type="entry name" value="BIOSYNTHETIC PEPTIDOGLYCAN TRANSGLYCOSYLASE"/>
    <property type="match status" value="1"/>
</dbReference>
<evidence type="ECO:0000256" key="7">
    <source>
        <dbReference type="ARBA" id="ARBA00022984"/>
    </source>
</evidence>
<dbReference type="HAMAP" id="MF_00766">
    <property type="entry name" value="PGT_MtgA"/>
    <property type="match status" value="1"/>
</dbReference>
<keyword evidence="4 11" id="KW-0808">Transferase</keyword>
<dbReference type="InterPro" id="IPR023346">
    <property type="entry name" value="Lysozyme-like_dom_sf"/>
</dbReference>
<sequence>MIRAWLWTLLLFVVGLPLLVLVGLRWLPAPTSSFMIQSQTRPVQYQWVAMDRISPYAGLAVIAAEDQKFPQHWGFDIESIQKAVAENEHRSRPRGASTISQQTAKNLFLWSGGGYFRKGLEAGFTTVIELLWPKRRILEVYLNIAEFGPGIYGVEAAARAHFGTSASQLNLRQCALLAAVLPNPRELSASTPTGYVNQRADWIQGQMNHLGLAYVAGLD</sequence>
<keyword evidence="3 11" id="KW-0328">Glycosyltransferase</keyword>
<proteinExistence type="inferred from homology"/>
<name>A0ABU2WIM0_9GAMM</name>
<dbReference type="Pfam" id="PF00912">
    <property type="entry name" value="Transgly"/>
    <property type="match status" value="1"/>
</dbReference>
<dbReference type="EC" id="2.4.99.28" evidence="11"/>
<feature type="domain" description="Glycosyl transferase family 51" evidence="12">
    <location>
        <begin position="41"/>
        <end position="207"/>
    </location>
</feature>
<accession>A0ABU2WIM0</accession>
<dbReference type="Gene3D" id="1.10.3810.10">
    <property type="entry name" value="Biosynthetic peptidoglycan transglycosylase-like"/>
    <property type="match status" value="1"/>
</dbReference>
<dbReference type="InterPro" id="IPR036950">
    <property type="entry name" value="PBP_transglycosylase"/>
</dbReference>
<comment type="caution">
    <text evidence="13">The sequence shown here is derived from an EMBL/GenBank/DDBJ whole genome shotgun (WGS) entry which is preliminary data.</text>
</comment>
<dbReference type="PANTHER" id="PTHR30400">
    <property type="entry name" value="MONOFUNCTIONAL BIOSYNTHETIC PEPTIDOGLYCAN TRANSGLYCOSYLASE"/>
    <property type="match status" value="1"/>
</dbReference>
<evidence type="ECO:0000256" key="10">
    <source>
        <dbReference type="ARBA" id="ARBA00023316"/>
    </source>
</evidence>
<dbReference type="NCBIfam" id="TIGR02070">
    <property type="entry name" value="mono_pep_trsgly"/>
    <property type="match status" value="1"/>
</dbReference>
<keyword evidence="6 11" id="KW-0133">Cell shape</keyword>
<dbReference type="RefSeq" id="WP_311365112.1">
    <property type="nucleotide sequence ID" value="NZ_JAVRIC010000013.1"/>
</dbReference>
<keyword evidence="14" id="KW-1185">Reference proteome</keyword>
<evidence type="ECO:0000256" key="1">
    <source>
        <dbReference type="ARBA" id="ARBA00022475"/>
    </source>
</evidence>
<evidence type="ECO:0000256" key="11">
    <source>
        <dbReference type="HAMAP-Rule" id="MF_00766"/>
    </source>
</evidence>